<reference evidence="2 3" key="2">
    <citation type="journal article" date="2023" name="MicrobiologyOpen">
        <title>Genomics of the tumorigenes clade of the family Rhizobiaceae and description of Rhizobium rhododendri sp. nov.</title>
        <authorList>
            <person name="Kuzmanovic N."/>
            <person name="diCenzo G.C."/>
            <person name="Bunk B."/>
            <person name="Sproeer C."/>
            <person name="Fruehling A."/>
            <person name="Neumann-Schaal M."/>
            <person name="Overmann J."/>
            <person name="Smalla K."/>
        </authorList>
    </citation>
    <scope>NUCLEOTIDE SEQUENCE [LARGE SCALE GENOMIC DNA]</scope>
    <source>
        <strain evidence="3">rho-6.2</strain>
        <plasmid evidence="2 3">unnamed1</plasmid>
    </source>
</reference>
<feature type="domain" description="Tn3 transposase DDE" evidence="1">
    <location>
        <begin position="83"/>
        <end position="265"/>
    </location>
</feature>
<geneLocation type="plasmid" evidence="2 3">
    <name>unnamed1</name>
</geneLocation>
<proteinExistence type="predicted"/>
<keyword evidence="2" id="KW-0614">Plasmid</keyword>
<dbReference type="Pfam" id="PF01526">
    <property type="entry name" value="DDE_Tnp_Tn3"/>
    <property type="match status" value="1"/>
</dbReference>
<sequence length="298" mass="33937">MPRSLDLGSFHDPFGIPFSGHLYDSDRPHCLPSLRRASHPIGAGTPIRSERSRTRLYPRQSAGCFRPPDAGGFAEARQDLQTARYAIGIASADTLRWLNAQHIDVIKLEAPMTYLINVYDRFELPKLWDAGQAVIADSTHILLRKNNLLVWQHIRYGAHGGIAYHYISDNYIALFMTFIPYGVWEAIHLLDGLLKNRSTVQPDSLHPDTQCQSEPVFWLARILVIKLMPRMRKRVDVTFYRPDKSVSYQYIDALFRREIDWQLISLLPLHLRLATAAGCPVHLTSRIARIGSGELDVN</sequence>
<evidence type="ECO:0000313" key="2">
    <source>
        <dbReference type="EMBL" id="WFS25028.1"/>
    </source>
</evidence>
<keyword evidence="3" id="KW-1185">Reference proteome</keyword>
<dbReference type="InterPro" id="IPR002513">
    <property type="entry name" value="Tn3_Tnp_DDE_dom"/>
</dbReference>
<dbReference type="Proteomes" id="UP000318939">
    <property type="component" value="Plasmid unnamed1"/>
</dbReference>
<name>A0ABY8INS2_9HYPH</name>
<protein>
    <submittedName>
        <fullName evidence="2">Tn3 family transposase</fullName>
    </submittedName>
</protein>
<organism evidence="2 3">
    <name type="scientific">Rhizobium rhododendri</name>
    <dbReference type="NCBI Taxonomy" id="2506430"/>
    <lineage>
        <taxon>Bacteria</taxon>
        <taxon>Pseudomonadati</taxon>
        <taxon>Pseudomonadota</taxon>
        <taxon>Alphaproteobacteria</taxon>
        <taxon>Hyphomicrobiales</taxon>
        <taxon>Rhizobiaceae</taxon>
        <taxon>Rhizobium/Agrobacterium group</taxon>
        <taxon>Rhizobium</taxon>
    </lineage>
</organism>
<evidence type="ECO:0000259" key="1">
    <source>
        <dbReference type="Pfam" id="PF01526"/>
    </source>
</evidence>
<accession>A0ABY8INS2</accession>
<reference evidence="2 3" key="1">
    <citation type="journal article" date="2019" name="Phytopathology">
        <title>A Novel Group of Rhizobium tumorigenes-Like Agrobacteria Associated with Crown Gall Disease of Rhododendron and Blueberry.</title>
        <authorList>
            <person name="Kuzmanovic N."/>
            <person name="Behrens P."/>
            <person name="Idczak E."/>
            <person name="Wagner S."/>
            <person name="Gotz M."/>
            <person name="Sproer C."/>
            <person name="Bunk B."/>
            <person name="Overmann J."/>
            <person name="Smalla K."/>
        </authorList>
    </citation>
    <scope>NUCLEOTIDE SEQUENCE [LARGE SCALE GENOMIC DNA]</scope>
    <source>
        <strain evidence="3">rho-6.2</strain>
    </source>
</reference>
<dbReference type="EMBL" id="CP117268">
    <property type="protein sequence ID" value="WFS25028.1"/>
    <property type="molecule type" value="Genomic_DNA"/>
</dbReference>
<gene>
    <name evidence="2" type="ORF">PR018_22335</name>
</gene>
<evidence type="ECO:0000313" key="3">
    <source>
        <dbReference type="Proteomes" id="UP000318939"/>
    </source>
</evidence>